<keyword evidence="3" id="KW-0805">Transcription regulation</keyword>
<dbReference type="GO" id="GO:0045893">
    <property type="term" value="P:positive regulation of DNA-templated transcription"/>
    <property type="evidence" value="ECO:0007669"/>
    <property type="project" value="InterPro"/>
</dbReference>
<dbReference type="InterPro" id="IPR047057">
    <property type="entry name" value="MerR_fam"/>
</dbReference>
<keyword evidence="5" id="KW-0804">Transcription</keyword>
<dbReference type="STRING" id="1486859.SAMN05444273_10954"/>
<evidence type="ECO:0000256" key="2">
    <source>
        <dbReference type="ARBA" id="ARBA00022490"/>
    </source>
</evidence>
<dbReference type="InterPro" id="IPR000551">
    <property type="entry name" value="MerR-type_HTH_dom"/>
</dbReference>
<sequence>MAIETADVVSVASMIFLSKTLRLRYVLLVRLKAFKRSASHLAINQWRDTMNIGEVSARSGLPTKTIRYYDEIGLVSPQRDTNGYRSFRESEIQKLAFLSRSRALGFTIDDCRNLLVLWENNNRASADVKRIALSHLDAIDQKVGELVSMRRSLSDLIDMCVGDQRPDCPILKDLASS</sequence>
<dbReference type="Pfam" id="PF00376">
    <property type="entry name" value="MerR"/>
    <property type="match status" value="1"/>
</dbReference>
<dbReference type="SMART" id="SM00422">
    <property type="entry name" value="HTH_MERR"/>
    <property type="match status" value="1"/>
</dbReference>
<proteinExistence type="predicted"/>
<feature type="domain" description="HTH merR-type" evidence="6">
    <location>
        <begin position="49"/>
        <end position="117"/>
    </location>
</feature>
<dbReference type="PRINTS" id="PR00040">
    <property type="entry name" value="HTHMERR"/>
</dbReference>
<dbReference type="Pfam" id="PF09278">
    <property type="entry name" value="MerR-DNA-bind"/>
    <property type="match status" value="1"/>
</dbReference>
<dbReference type="NCBIfam" id="TIGR02044">
    <property type="entry name" value="CueR"/>
    <property type="match status" value="1"/>
</dbReference>
<dbReference type="PANTHER" id="PTHR30204:SF94">
    <property type="entry name" value="HEAVY METAL-DEPENDENT TRANSCRIPTIONAL REGULATOR HI_0293-RELATED"/>
    <property type="match status" value="1"/>
</dbReference>
<accession>A0A1M5DIF4</accession>
<evidence type="ECO:0000313" key="7">
    <source>
        <dbReference type="EMBL" id="SHF66655.1"/>
    </source>
</evidence>
<dbReference type="SUPFAM" id="SSF46955">
    <property type="entry name" value="Putative DNA-binding domain"/>
    <property type="match status" value="1"/>
</dbReference>
<evidence type="ECO:0000256" key="3">
    <source>
        <dbReference type="ARBA" id="ARBA00023015"/>
    </source>
</evidence>
<keyword evidence="4" id="KW-0238">DNA-binding</keyword>
<dbReference type="GO" id="GO:0003700">
    <property type="term" value="F:DNA-binding transcription factor activity"/>
    <property type="evidence" value="ECO:0007669"/>
    <property type="project" value="InterPro"/>
</dbReference>
<dbReference type="InterPro" id="IPR009061">
    <property type="entry name" value="DNA-bd_dom_put_sf"/>
</dbReference>
<evidence type="ECO:0000256" key="1">
    <source>
        <dbReference type="ARBA" id="ARBA00004496"/>
    </source>
</evidence>
<evidence type="ECO:0000256" key="5">
    <source>
        <dbReference type="ARBA" id="ARBA00023163"/>
    </source>
</evidence>
<gene>
    <name evidence="7" type="ORF">SAMN05444273_10954</name>
</gene>
<dbReference type="AlphaFoldDB" id="A0A1M5DIF4"/>
<reference evidence="8" key="1">
    <citation type="submission" date="2016-11" db="EMBL/GenBank/DDBJ databases">
        <authorList>
            <person name="Varghese N."/>
            <person name="Submissions S."/>
        </authorList>
    </citation>
    <scope>NUCLEOTIDE SEQUENCE [LARGE SCALE GENOMIC DNA]</scope>
    <source>
        <strain evidence="8">DSM 100566</strain>
    </source>
</reference>
<dbReference type="PROSITE" id="PS50937">
    <property type="entry name" value="HTH_MERR_2"/>
    <property type="match status" value="1"/>
</dbReference>
<dbReference type="GO" id="GO:0003677">
    <property type="term" value="F:DNA binding"/>
    <property type="evidence" value="ECO:0007669"/>
    <property type="project" value="UniProtKB-KW"/>
</dbReference>
<keyword evidence="8" id="KW-1185">Reference proteome</keyword>
<dbReference type="Gene3D" id="1.10.1660.10">
    <property type="match status" value="1"/>
</dbReference>
<name>A0A1M5DIF4_9RHOB</name>
<protein>
    <submittedName>
        <fullName evidence="7">Transcriptional regulator, MerR family</fullName>
    </submittedName>
</protein>
<dbReference type="PANTHER" id="PTHR30204">
    <property type="entry name" value="REDOX-CYCLING DRUG-SENSING TRANSCRIPTIONAL ACTIVATOR SOXR"/>
    <property type="match status" value="1"/>
</dbReference>
<keyword evidence="2" id="KW-0963">Cytoplasm</keyword>
<dbReference type="InterPro" id="IPR015358">
    <property type="entry name" value="Tscrpt_reg_MerR_DNA-bd"/>
</dbReference>
<evidence type="ECO:0000313" key="8">
    <source>
        <dbReference type="Proteomes" id="UP000184144"/>
    </source>
</evidence>
<evidence type="ECO:0000256" key="4">
    <source>
        <dbReference type="ARBA" id="ARBA00023125"/>
    </source>
</evidence>
<dbReference type="EMBL" id="FQUV01000009">
    <property type="protein sequence ID" value="SHF66655.1"/>
    <property type="molecule type" value="Genomic_DNA"/>
</dbReference>
<comment type="subcellular location">
    <subcellularLocation>
        <location evidence="1">Cytoplasm</location>
    </subcellularLocation>
</comment>
<dbReference type="GO" id="GO:0005737">
    <property type="term" value="C:cytoplasm"/>
    <property type="evidence" value="ECO:0007669"/>
    <property type="project" value="UniProtKB-SubCell"/>
</dbReference>
<organism evidence="7 8">
    <name type="scientific">Litoreibacter ascidiaceicola</name>
    <dbReference type="NCBI Taxonomy" id="1486859"/>
    <lineage>
        <taxon>Bacteria</taxon>
        <taxon>Pseudomonadati</taxon>
        <taxon>Pseudomonadota</taxon>
        <taxon>Alphaproteobacteria</taxon>
        <taxon>Rhodobacterales</taxon>
        <taxon>Roseobacteraceae</taxon>
        <taxon>Litoreibacter</taxon>
    </lineage>
</organism>
<dbReference type="GO" id="GO:0005507">
    <property type="term" value="F:copper ion binding"/>
    <property type="evidence" value="ECO:0007669"/>
    <property type="project" value="InterPro"/>
</dbReference>
<dbReference type="InterPro" id="IPR011789">
    <property type="entry name" value="CueR"/>
</dbReference>
<dbReference type="Proteomes" id="UP000184144">
    <property type="component" value="Unassembled WGS sequence"/>
</dbReference>
<evidence type="ECO:0000259" key="6">
    <source>
        <dbReference type="PROSITE" id="PS50937"/>
    </source>
</evidence>